<dbReference type="EMBL" id="CADEPI010000040">
    <property type="protein sequence ID" value="CAB3368818.1"/>
    <property type="molecule type" value="Genomic_DNA"/>
</dbReference>
<reference evidence="1 2" key="1">
    <citation type="submission" date="2020-04" db="EMBL/GenBank/DDBJ databases">
        <authorList>
            <person name="Alioto T."/>
            <person name="Alioto T."/>
            <person name="Gomez Garrido J."/>
        </authorList>
    </citation>
    <scope>NUCLEOTIDE SEQUENCE [LARGE SCALE GENOMIC DNA]</scope>
</reference>
<organism evidence="1 2">
    <name type="scientific">Cloeon dipterum</name>
    <dbReference type="NCBI Taxonomy" id="197152"/>
    <lineage>
        <taxon>Eukaryota</taxon>
        <taxon>Metazoa</taxon>
        <taxon>Ecdysozoa</taxon>
        <taxon>Arthropoda</taxon>
        <taxon>Hexapoda</taxon>
        <taxon>Insecta</taxon>
        <taxon>Pterygota</taxon>
        <taxon>Palaeoptera</taxon>
        <taxon>Ephemeroptera</taxon>
        <taxon>Pisciforma</taxon>
        <taxon>Baetidae</taxon>
        <taxon>Cloeon</taxon>
    </lineage>
</organism>
<dbReference type="AlphaFoldDB" id="A0A8S1CJY7"/>
<name>A0A8S1CJY7_9INSE</name>
<comment type="caution">
    <text evidence="1">The sequence shown here is derived from an EMBL/GenBank/DDBJ whole genome shotgun (WGS) entry which is preliminary data.</text>
</comment>
<dbReference type="Proteomes" id="UP000494165">
    <property type="component" value="Unassembled WGS sequence"/>
</dbReference>
<proteinExistence type="predicted"/>
<sequence>MRPLVSSSIFSKDYKVRKGVALRENLCQAEPGQNYQADGFVSAAAVDLKDWLSSMEERVGLYQLGLDLEQWQDADGLAQLEVENSLAKVKIDFAAEDEDQN</sequence>
<evidence type="ECO:0000313" key="1">
    <source>
        <dbReference type="EMBL" id="CAB3368818.1"/>
    </source>
</evidence>
<evidence type="ECO:0000313" key="2">
    <source>
        <dbReference type="Proteomes" id="UP000494165"/>
    </source>
</evidence>
<gene>
    <name evidence="1" type="ORF">CLODIP_2_CD02734</name>
</gene>
<accession>A0A8S1CJY7</accession>
<protein>
    <submittedName>
        <fullName evidence="1">Uncharacterized protein</fullName>
    </submittedName>
</protein>
<keyword evidence="2" id="KW-1185">Reference proteome</keyword>